<dbReference type="Proteomes" id="UP001610100">
    <property type="component" value="Unassembled WGS sequence"/>
</dbReference>
<feature type="transmembrane region" description="Helical" evidence="9">
    <location>
        <begin position="91"/>
        <end position="116"/>
    </location>
</feature>
<feature type="transmembrane region" description="Helical" evidence="9">
    <location>
        <begin position="322"/>
        <end position="340"/>
    </location>
</feature>
<dbReference type="Pfam" id="PF13520">
    <property type="entry name" value="AA_permease_2"/>
    <property type="match status" value="1"/>
</dbReference>
<feature type="transmembrane region" description="Helical" evidence="9">
    <location>
        <begin position="122"/>
        <end position="141"/>
    </location>
</feature>
<evidence type="ECO:0000256" key="8">
    <source>
        <dbReference type="ARBA" id="ARBA00045636"/>
    </source>
</evidence>
<dbReference type="PANTHER" id="PTHR42770">
    <property type="entry name" value="AMINO ACID TRANSPORTER-RELATED"/>
    <property type="match status" value="1"/>
</dbReference>
<feature type="transmembrane region" description="Helical" evidence="9">
    <location>
        <begin position="40"/>
        <end position="59"/>
    </location>
</feature>
<proteinExistence type="inferred from homology"/>
<name>A0ABW7MWU7_9FLAO</name>
<comment type="similarity">
    <text evidence="2">Belongs to the amino acid-polyamine-organocation (APC) superfamily. Basic amino acid/polyamine antiporter (APA) (TC 2.A.3.2) family.</text>
</comment>
<feature type="transmembrane region" description="Helical" evidence="9">
    <location>
        <begin position="411"/>
        <end position="431"/>
    </location>
</feature>
<dbReference type="InterPro" id="IPR002293">
    <property type="entry name" value="AA/rel_permease1"/>
</dbReference>
<keyword evidence="4" id="KW-1003">Cell membrane</keyword>
<dbReference type="PIRSF" id="PIRSF006060">
    <property type="entry name" value="AA_transporter"/>
    <property type="match status" value="1"/>
</dbReference>
<evidence type="ECO:0000256" key="2">
    <source>
        <dbReference type="ARBA" id="ARBA00008220"/>
    </source>
</evidence>
<evidence type="ECO:0000313" key="10">
    <source>
        <dbReference type="EMBL" id="MFH6771030.1"/>
    </source>
</evidence>
<feature type="transmembrane region" description="Helical" evidence="9">
    <location>
        <begin position="227"/>
        <end position="250"/>
    </location>
</feature>
<reference evidence="10 11" key="1">
    <citation type="submission" date="2024-02" db="EMBL/GenBank/DDBJ databases">
        <title>A Gaetbulibacter species isolated from tidal flats and genomic insights of their niches.</title>
        <authorList>
            <person name="Ye Y."/>
        </authorList>
    </citation>
    <scope>NUCLEOTIDE SEQUENCE [LARGE SCALE GENOMIC DNA]</scope>
    <source>
        <strain evidence="10 11">KYW382</strain>
    </source>
</reference>
<dbReference type="InterPro" id="IPR050367">
    <property type="entry name" value="APC_superfamily"/>
</dbReference>
<evidence type="ECO:0000256" key="4">
    <source>
        <dbReference type="ARBA" id="ARBA00022475"/>
    </source>
</evidence>
<organism evidence="10 11">
    <name type="scientific">Gaetbulibacter aestuarii</name>
    <dbReference type="NCBI Taxonomy" id="1502358"/>
    <lineage>
        <taxon>Bacteria</taxon>
        <taxon>Pseudomonadati</taxon>
        <taxon>Bacteroidota</taxon>
        <taxon>Flavobacteriia</taxon>
        <taxon>Flavobacteriales</taxon>
        <taxon>Flavobacteriaceae</taxon>
        <taxon>Gaetbulibacter</taxon>
    </lineage>
</organism>
<feature type="transmembrane region" description="Helical" evidence="9">
    <location>
        <begin position="386"/>
        <end position="405"/>
    </location>
</feature>
<evidence type="ECO:0000256" key="6">
    <source>
        <dbReference type="ARBA" id="ARBA00022989"/>
    </source>
</evidence>
<gene>
    <name evidence="10" type="ORF">V8G58_03705</name>
</gene>
<feature type="transmembrane region" description="Helical" evidence="9">
    <location>
        <begin position="352"/>
        <end position="374"/>
    </location>
</feature>
<dbReference type="PANTHER" id="PTHR42770:SF18">
    <property type="entry name" value="ARGININE_AGMATINE ANTIPORTER"/>
    <property type="match status" value="1"/>
</dbReference>
<keyword evidence="5 9" id="KW-0812">Transmembrane</keyword>
<feature type="transmembrane region" description="Helical" evidence="9">
    <location>
        <begin position="153"/>
        <end position="174"/>
    </location>
</feature>
<evidence type="ECO:0000256" key="7">
    <source>
        <dbReference type="ARBA" id="ARBA00023136"/>
    </source>
</evidence>
<keyword evidence="6 9" id="KW-1133">Transmembrane helix</keyword>
<evidence type="ECO:0000313" key="11">
    <source>
        <dbReference type="Proteomes" id="UP001610100"/>
    </source>
</evidence>
<evidence type="ECO:0000256" key="9">
    <source>
        <dbReference type="SAM" id="Phobius"/>
    </source>
</evidence>
<feature type="transmembrane region" description="Helical" evidence="9">
    <location>
        <begin position="194"/>
        <end position="215"/>
    </location>
</feature>
<keyword evidence="11" id="KW-1185">Reference proteome</keyword>
<dbReference type="RefSeq" id="WP_344739857.1">
    <property type="nucleotide sequence ID" value="NZ_BAABAY010000001.1"/>
</dbReference>
<dbReference type="Gene3D" id="1.20.1740.10">
    <property type="entry name" value="Amino acid/polyamine transporter I"/>
    <property type="match status" value="1"/>
</dbReference>
<keyword evidence="7 9" id="KW-0472">Membrane</keyword>
<evidence type="ECO:0000256" key="1">
    <source>
        <dbReference type="ARBA" id="ARBA00004651"/>
    </source>
</evidence>
<sequence>MTSKEPQKVGLITATSLVIGNMIGVGIFVLPAALAKYGSISLLGWVFTAVGAIILAKIFSNLSKIVVNKSGGPYAYTREGFGDFIGFLMAWGYWVSCWVGNGAIAIAIVGAIGFFFPVLETNSVYSVSIGLGLIWLFTWINTGGIKESGIVQVITTALKLTPLIFVIIVGLFYFDINNFPEFNLTGNSDFATFPMVAALTLYAFIGIECATIPAENIKNPEVLVGKATMFGAVLTAIIYILATIVLFGILPTDILQGSAAPFAKAAQLISGDFGGYFVAIGVIISGLGVLNGWILITGQMPMATAKDNLFPKIFRKENKNGAPAYGLIIGGLLSSAVMLMNFTKGLVDQFQTIVEIVVFVALLPYLLTSAAYILIIIERKLHCNSWVKTFVLGGLGFAFSLWAIFGAGPETVFYGFMLLLLGIPLYLIMLYNKREK</sequence>
<comment type="caution">
    <text evidence="10">The sequence shown here is derived from an EMBL/GenBank/DDBJ whole genome shotgun (WGS) entry which is preliminary data.</text>
</comment>
<dbReference type="EMBL" id="JBAWKB010000001">
    <property type="protein sequence ID" value="MFH6771030.1"/>
    <property type="molecule type" value="Genomic_DNA"/>
</dbReference>
<feature type="transmembrane region" description="Helical" evidence="9">
    <location>
        <begin position="12"/>
        <end position="34"/>
    </location>
</feature>
<feature type="transmembrane region" description="Helical" evidence="9">
    <location>
        <begin position="273"/>
        <end position="296"/>
    </location>
</feature>
<comment type="subcellular location">
    <subcellularLocation>
        <location evidence="1">Cell membrane</location>
        <topology evidence="1">Multi-pass membrane protein</topology>
    </subcellularLocation>
</comment>
<accession>A0ABW7MWU7</accession>
<comment type="function">
    <text evidence="8">Major component of the acid-resistance (AR) system allowing enteric pathogens to survive the acidic environment in the stomach. Exchanges extracellular arginine for its intracellular decarboxylation product agmatine (Agm) thereby expelling intracellular protons. Probably undergoes several conformational states in order to translocate the substrate across the membrane; keeps the substrate accessible to only 1 side of the membrane at a time by opening and closing 3 membrane-internal gates.</text>
</comment>
<protein>
    <recommendedName>
        <fullName evidence="3">Arginine/agmatine antiporter</fullName>
    </recommendedName>
</protein>
<evidence type="ECO:0000256" key="5">
    <source>
        <dbReference type="ARBA" id="ARBA00022692"/>
    </source>
</evidence>
<evidence type="ECO:0000256" key="3">
    <source>
        <dbReference type="ARBA" id="ARBA00021069"/>
    </source>
</evidence>